<dbReference type="SUPFAM" id="SSF48371">
    <property type="entry name" value="ARM repeat"/>
    <property type="match status" value="2"/>
</dbReference>
<dbReference type="PANTHER" id="PTHR10292">
    <property type="entry name" value="CLATHRIN HEAVY CHAIN RELATED"/>
    <property type="match status" value="1"/>
</dbReference>
<sequence length="566" mass="64460">KCSALPPILLEKDRRFLESIRRYILTETEQAGCAEQGPSEECYIIYRNAFDKIIEYVTVYKNILTSIKQEYEAFITRIKNGQRNAFFLHGRLKALESESTALLYYRKRAMELEDKIKAIEKNSAKIKNVILKIQNVRKVPSETFGAQEKRVHPVKPIPGLSVEESLSLDSLSRHLAQLDRRLLELKKDRGEKYIPRQKQAKLEQELLRLLDLRDTAEAKREKLKLRYTRILLVANAISACAKSDKTITLQNLFSQITKNDETALDVPSEVAEDSLDYFESFSELLSSGQYDAAATYAVNSPRGILCNKEALKNLKSFSCLKGRNLLLLKYFDTLINASTAAGRLPNSAVTLEAIKCALSEKQFNLVKHWVTQQRLAFSEAVGDVIYDYGKVEPNNMSECLALAQVVYGQSGVHKKVALCLCKQGRIAGAVDYIQQLEHFSLDDYFFLLENCPSTALIRCLIQQWIRKPPFSSMGATILSFISAEHKKHGFQLLEEMSNKNTLEQIILKDTVSTLEDWNKIAVTCAENKREKLSQKIMSVLTSQDGVFENSQLEDEKDARIMEHVFW</sequence>
<accession>A0A7K9VL77</accession>
<feature type="non-terminal residue" evidence="4">
    <location>
        <position position="1"/>
    </location>
</feature>
<reference evidence="4 5" key="1">
    <citation type="submission" date="2019-09" db="EMBL/GenBank/DDBJ databases">
        <title>Bird 10,000 Genomes (B10K) Project - Family phase.</title>
        <authorList>
            <person name="Zhang G."/>
        </authorList>
    </citation>
    <scope>NUCLEOTIDE SEQUENCE [LARGE SCALE GENOMIC DNA]</scope>
    <source>
        <strain evidence="4">B10K-DU-001-57</strain>
        <tissue evidence="4">Muscle</tissue>
    </source>
</reference>
<keyword evidence="1 2" id="KW-0175">Coiled coil</keyword>
<dbReference type="InterPro" id="IPR032755">
    <property type="entry name" value="TSNAXIP1_N"/>
</dbReference>
<feature type="non-terminal residue" evidence="4">
    <location>
        <position position="566"/>
    </location>
</feature>
<evidence type="ECO:0000256" key="2">
    <source>
        <dbReference type="SAM" id="Coils"/>
    </source>
</evidence>
<feature type="coiled-coil region" evidence="2">
    <location>
        <begin position="168"/>
        <end position="226"/>
    </location>
</feature>
<feature type="coiled-coil region" evidence="2">
    <location>
        <begin position="102"/>
        <end position="129"/>
    </location>
</feature>
<evidence type="ECO:0000259" key="3">
    <source>
        <dbReference type="Pfam" id="PF15739"/>
    </source>
</evidence>
<name>A0A7K9VL77_ANSSE</name>
<dbReference type="OrthoDB" id="2113814at2759"/>
<protein>
    <submittedName>
        <fullName evidence="4">CLHC1 protein</fullName>
    </submittedName>
</protein>
<dbReference type="AlphaFoldDB" id="A0A7K9VL77"/>
<dbReference type="Gene3D" id="1.25.40.30">
    <property type="match status" value="1"/>
</dbReference>
<dbReference type="InterPro" id="IPR017212">
    <property type="entry name" value="CLHC1"/>
</dbReference>
<evidence type="ECO:0000313" key="5">
    <source>
        <dbReference type="Proteomes" id="UP000567872"/>
    </source>
</evidence>
<dbReference type="Pfam" id="PF15739">
    <property type="entry name" value="TSNAXIP1_N"/>
    <property type="match status" value="1"/>
</dbReference>
<keyword evidence="5" id="KW-1185">Reference proteome</keyword>
<comment type="caution">
    <text evidence="4">The sequence shown here is derived from an EMBL/GenBank/DDBJ whole genome shotgun (WGS) entry which is preliminary data.</text>
</comment>
<gene>
    <name evidence="4" type="primary">Clhc1</name>
    <name evidence="4" type="ORF">ANSSEM_R15212</name>
</gene>
<dbReference type="InterPro" id="IPR012331">
    <property type="entry name" value="Clathrin_H-chain_linker"/>
</dbReference>
<feature type="domain" description="Translin-associated factor X-interacting protein 1 N-terminal" evidence="3">
    <location>
        <begin position="22"/>
        <end position="133"/>
    </location>
</feature>
<dbReference type="PIRSF" id="PIRSF037469">
    <property type="entry name" value="Clathrin_H-chain-rel"/>
    <property type="match status" value="1"/>
</dbReference>
<organism evidence="4 5">
    <name type="scientific">Anseranas semipalmata</name>
    <name type="common">Magpie goose</name>
    <name type="synonym">Anas semipalmata</name>
    <dbReference type="NCBI Taxonomy" id="8851"/>
    <lineage>
        <taxon>Eukaryota</taxon>
        <taxon>Metazoa</taxon>
        <taxon>Chordata</taxon>
        <taxon>Craniata</taxon>
        <taxon>Vertebrata</taxon>
        <taxon>Euteleostomi</taxon>
        <taxon>Archelosauria</taxon>
        <taxon>Archosauria</taxon>
        <taxon>Dinosauria</taxon>
        <taxon>Saurischia</taxon>
        <taxon>Theropoda</taxon>
        <taxon>Coelurosauria</taxon>
        <taxon>Aves</taxon>
        <taxon>Neognathae</taxon>
        <taxon>Galloanserae</taxon>
        <taxon>Anseriformes</taxon>
        <taxon>Anseranatidae</taxon>
        <taxon>Anseranas</taxon>
    </lineage>
</organism>
<evidence type="ECO:0000256" key="1">
    <source>
        <dbReference type="ARBA" id="ARBA00023054"/>
    </source>
</evidence>
<proteinExistence type="predicted"/>
<dbReference type="Pfam" id="PF13838">
    <property type="entry name" value="Clathrin_H_link"/>
    <property type="match status" value="1"/>
</dbReference>
<dbReference type="InterPro" id="IPR016024">
    <property type="entry name" value="ARM-type_fold"/>
</dbReference>
<dbReference type="EMBL" id="VXAA01006711">
    <property type="protein sequence ID" value="NXI73388.1"/>
    <property type="molecule type" value="Genomic_DNA"/>
</dbReference>
<dbReference type="PANTHER" id="PTHR10292:SF11">
    <property type="entry name" value="CLATHRIN HEAVY CHAIN LINKER DOMAIN-CONTAINING PROTEIN 1"/>
    <property type="match status" value="1"/>
</dbReference>
<evidence type="ECO:0000313" key="4">
    <source>
        <dbReference type="EMBL" id="NXI73388.1"/>
    </source>
</evidence>
<dbReference type="Proteomes" id="UP000567872">
    <property type="component" value="Unassembled WGS sequence"/>
</dbReference>